<proteinExistence type="predicted"/>
<reference evidence="5 6" key="1">
    <citation type="submission" date="2021-07" db="EMBL/GenBank/DDBJ databases">
        <title>A novel Jannaschia species isolated from marine dinoflagellate Ceratoperidinium margalefii.</title>
        <authorList>
            <person name="Jiang Y."/>
            <person name="Li Z."/>
        </authorList>
    </citation>
    <scope>NUCLEOTIDE SEQUENCE [LARGE SCALE GENOMIC DNA]</scope>
    <source>
        <strain evidence="5 6">J12C1-MA-4</strain>
    </source>
</reference>
<dbReference type="GO" id="GO:0045892">
    <property type="term" value="P:negative regulation of DNA-templated transcription"/>
    <property type="evidence" value="ECO:0007669"/>
    <property type="project" value="TreeGrafter"/>
</dbReference>
<sequence length="286" mass="31139">MADPDPTPARRARGRPRDWDDKTAQNTIKSLDRAMEVLEHLSETPGATLSRLADDLGQSPATVYRILVTLEGRGLVEFVPAAQHWHIGALAFVIGARYLHRTTLVDRARPVLRRLMEETGETANLGIARDTSVLFVSQVETTATIRAFFAPGTLSPMHASGIGKALLAQMSDDRLSRLIATAPLDQFTHRTLTEPTTLRADLEATRERGYSIDDEEKNEGMRCIAAPVFDLSGEAVAGISVSGPVSRISTGQTHILADAVMRAADELSQAMGAERRATSGTRRRET</sequence>
<dbReference type="SMART" id="SM00346">
    <property type="entry name" value="HTH_ICLR"/>
    <property type="match status" value="1"/>
</dbReference>
<feature type="region of interest" description="Disordered" evidence="2">
    <location>
        <begin position="1"/>
        <end position="21"/>
    </location>
</feature>
<dbReference type="InterPro" id="IPR050707">
    <property type="entry name" value="HTH_MetabolicPath_Reg"/>
</dbReference>
<feature type="domain" description="HTH iclR-type" evidence="3">
    <location>
        <begin position="28"/>
        <end position="89"/>
    </location>
</feature>
<keyword evidence="6" id="KW-1185">Reference proteome</keyword>
<dbReference type="InterPro" id="IPR054844">
    <property type="entry name" value="TransRegBhcR"/>
</dbReference>
<name>A0A8F6YBC7_9RHOB</name>
<protein>
    <submittedName>
        <fullName evidence="5">IclR family transcriptional regulator</fullName>
    </submittedName>
</protein>
<organism evidence="5 6">
    <name type="scientific">Gymnodinialimonas ceratoperidinii</name>
    <dbReference type="NCBI Taxonomy" id="2856823"/>
    <lineage>
        <taxon>Bacteria</taxon>
        <taxon>Pseudomonadati</taxon>
        <taxon>Pseudomonadota</taxon>
        <taxon>Alphaproteobacteria</taxon>
        <taxon>Rhodobacterales</taxon>
        <taxon>Paracoccaceae</taxon>
        <taxon>Gymnodinialimonas</taxon>
    </lineage>
</organism>
<evidence type="ECO:0000313" key="6">
    <source>
        <dbReference type="Proteomes" id="UP000825009"/>
    </source>
</evidence>
<dbReference type="PANTHER" id="PTHR30136">
    <property type="entry name" value="HELIX-TURN-HELIX TRANSCRIPTIONAL REGULATOR, ICLR FAMILY"/>
    <property type="match status" value="1"/>
</dbReference>
<dbReference type="Pfam" id="PF09339">
    <property type="entry name" value="HTH_IclR"/>
    <property type="match status" value="1"/>
</dbReference>
<dbReference type="PANTHER" id="PTHR30136:SF24">
    <property type="entry name" value="HTH-TYPE TRANSCRIPTIONAL REPRESSOR ALLR"/>
    <property type="match status" value="1"/>
</dbReference>
<dbReference type="GO" id="GO:0003677">
    <property type="term" value="F:DNA binding"/>
    <property type="evidence" value="ECO:0007669"/>
    <property type="project" value="UniProtKB-KW"/>
</dbReference>
<gene>
    <name evidence="5" type="ORF">KYE46_06310</name>
</gene>
<evidence type="ECO:0000313" key="5">
    <source>
        <dbReference type="EMBL" id="QXT40839.1"/>
    </source>
</evidence>
<dbReference type="InterPro" id="IPR014757">
    <property type="entry name" value="Tscrpt_reg_IclR_C"/>
</dbReference>
<dbReference type="AlphaFoldDB" id="A0A8F6YBC7"/>
<dbReference type="KEGG" id="gce:KYE46_06310"/>
<evidence type="ECO:0000256" key="1">
    <source>
        <dbReference type="ARBA" id="ARBA00023125"/>
    </source>
</evidence>
<dbReference type="Pfam" id="PF01614">
    <property type="entry name" value="IclR_C"/>
    <property type="match status" value="1"/>
</dbReference>
<evidence type="ECO:0000256" key="2">
    <source>
        <dbReference type="SAM" id="MobiDB-lite"/>
    </source>
</evidence>
<dbReference type="RefSeq" id="WP_219004240.1">
    <property type="nucleotide sequence ID" value="NZ_CP079194.1"/>
</dbReference>
<dbReference type="Proteomes" id="UP000825009">
    <property type="component" value="Chromosome"/>
</dbReference>
<dbReference type="GO" id="GO:0003700">
    <property type="term" value="F:DNA-binding transcription factor activity"/>
    <property type="evidence" value="ECO:0007669"/>
    <property type="project" value="TreeGrafter"/>
</dbReference>
<keyword evidence="1" id="KW-0238">DNA-binding</keyword>
<dbReference type="EMBL" id="CP079194">
    <property type="protein sequence ID" value="QXT40839.1"/>
    <property type="molecule type" value="Genomic_DNA"/>
</dbReference>
<accession>A0A8F6YBC7</accession>
<dbReference type="PROSITE" id="PS51077">
    <property type="entry name" value="HTH_ICLR"/>
    <property type="match status" value="1"/>
</dbReference>
<dbReference type="PROSITE" id="PS51078">
    <property type="entry name" value="ICLR_ED"/>
    <property type="match status" value="1"/>
</dbReference>
<evidence type="ECO:0000259" key="3">
    <source>
        <dbReference type="PROSITE" id="PS51077"/>
    </source>
</evidence>
<dbReference type="NCBIfam" id="NF045644">
    <property type="entry name" value="TransRegBhcR"/>
    <property type="match status" value="1"/>
</dbReference>
<feature type="domain" description="IclR-ED" evidence="4">
    <location>
        <begin position="90"/>
        <end position="273"/>
    </location>
</feature>
<evidence type="ECO:0000259" key="4">
    <source>
        <dbReference type="PROSITE" id="PS51078"/>
    </source>
</evidence>
<dbReference type="InterPro" id="IPR005471">
    <property type="entry name" value="Tscrpt_reg_IclR_N"/>
</dbReference>